<keyword evidence="2" id="KW-1185">Reference proteome</keyword>
<dbReference type="OrthoDB" id="411356at2"/>
<protein>
    <recommendedName>
        <fullName evidence="3">Thioredoxin</fullName>
    </recommendedName>
</protein>
<dbReference type="RefSeq" id="WP_078694468.1">
    <property type="nucleotide sequence ID" value="NZ_FUWX01000016.1"/>
</dbReference>
<accession>A0A1T4PRT2</accession>
<dbReference type="InterPro" id="IPR036249">
    <property type="entry name" value="Thioredoxin-like_sf"/>
</dbReference>
<organism evidence="1 2">
    <name type="scientific">Cetobacterium ceti</name>
    <dbReference type="NCBI Taxonomy" id="180163"/>
    <lineage>
        <taxon>Bacteria</taxon>
        <taxon>Fusobacteriati</taxon>
        <taxon>Fusobacteriota</taxon>
        <taxon>Fusobacteriia</taxon>
        <taxon>Fusobacteriales</taxon>
        <taxon>Fusobacteriaceae</taxon>
        <taxon>Cetobacterium</taxon>
    </lineage>
</organism>
<dbReference type="CDD" id="cd02947">
    <property type="entry name" value="TRX_family"/>
    <property type="match status" value="1"/>
</dbReference>
<evidence type="ECO:0008006" key="3">
    <source>
        <dbReference type="Google" id="ProtNLM"/>
    </source>
</evidence>
<sequence length="73" mass="8473">MLSRLESFSKKFENSIFVSVDVLKNPEVSGEFLVFSTPVLLLFYKGREVLKQVRFFSGKEIKVTLDRLNEIDN</sequence>
<dbReference type="AlphaFoldDB" id="A0A1T4PRT2"/>
<evidence type="ECO:0000313" key="1">
    <source>
        <dbReference type="EMBL" id="SJZ94344.1"/>
    </source>
</evidence>
<gene>
    <name evidence="1" type="ORF">SAMN02745174_02014</name>
</gene>
<reference evidence="1 2" key="1">
    <citation type="submission" date="2017-02" db="EMBL/GenBank/DDBJ databases">
        <authorList>
            <person name="Peterson S.W."/>
        </authorList>
    </citation>
    <scope>NUCLEOTIDE SEQUENCE [LARGE SCALE GENOMIC DNA]</scope>
    <source>
        <strain evidence="1 2">ATCC 700028</strain>
    </source>
</reference>
<dbReference type="SUPFAM" id="SSF52833">
    <property type="entry name" value="Thioredoxin-like"/>
    <property type="match status" value="1"/>
</dbReference>
<dbReference type="EMBL" id="FUWX01000016">
    <property type="protein sequence ID" value="SJZ94344.1"/>
    <property type="molecule type" value="Genomic_DNA"/>
</dbReference>
<dbReference type="Proteomes" id="UP000191153">
    <property type="component" value="Unassembled WGS sequence"/>
</dbReference>
<name>A0A1T4PRT2_9FUSO</name>
<dbReference type="STRING" id="180163.SAMN02745174_02014"/>
<dbReference type="Gene3D" id="3.40.30.10">
    <property type="entry name" value="Glutaredoxin"/>
    <property type="match status" value="1"/>
</dbReference>
<proteinExistence type="predicted"/>
<evidence type="ECO:0000313" key="2">
    <source>
        <dbReference type="Proteomes" id="UP000191153"/>
    </source>
</evidence>